<dbReference type="InterPro" id="IPR037057">
    <property type="entry name" value="DNA_rep_MutH/T2_RE_sf"/>
</dbReference>
<evidence type="ECO:0000313" key="10">
    <source>
        <dbReference type="Proteomes" id="UP000268033"/>
    </source>
</evidence>
<dbReference type="OrthoDB" id="5634909at2"/>
<comment type="function">
    <text evidence="7">Sequence-specific endonuclease that cleaves unmethylated GATC sequences. It is involved in DNA mismatch repair.</text>
</comment>
<dbReference type="GO" id="GO:0004519">
    <property type="term" value="F:endonuclease activity"/>
    <property type="evidence" value="ECO:0007669"/>
    <property type="project" value="UniProtKB-UniRule"/>
</dbReference>
<dbReference type="Pfam" id="PF02976">
    <property type="entry name" value="MutH"/>
    <property type="match status" value="1"/>
</dbReference>
<evidence type="ECO:0000256" key="4">
    <source>
        <dbReference type="ARBA" id="ARBA00022763"/>
    </source>
</evidence>
<dbReference type="Gene3D" id="3.40.600.10">
    <property type="entry name" value="DNA mismatch repair MutH/Restriction endonuclease, type II"/>
    <property type="match status" value="1"/>
</dbReference>
<dbReference type="EMBL" id="RJUL01000010">
    <property type="protein sequence ID" value="ROQ22395.1"/>
    <property type="molecule type" value="Genomic_DNA"/>
</dbReference>
<dbReference type="InterPro" id="IPR011337">
    <property type="entry name" value="DNA_rep_MutH/RE_typeII_Sau3AI"/>
</dbReference>
<protein>
    <recommendedName>
        <fullName evidence="7">DNA mismatch repair protein MutH</fullName>
    </recommendedName>
    <alternativeName>
        <fullName evidence="7">Methyl-directed mismatch repair protein</fullName>
    </alternativeName>
</protein>
<dbReference type="GO" id="GO:0005737">
    <property type="term" value="C:cytoplasm"/>
    <property type="evidence" value="ECO:0007669"/>
    <property type="project" value="UniProtKB-SubCell"/>
</dbReference>
<name>A0A3N1P1R8_9GAMM</name>
<dbReference type="GO" id="GO:0006304">
    <property type="term" value="P:DNA modification"/>
    <property type="evidence" value="ECO:0007669"/>
    <property type="project" value="InterPro"/>
</dbReference>
<evidence type="ECO:0000256" key="3">
    <source>
        <dbReference type="ARBA" id="ARBA00022759"/>
    </source>
</evidence>
<dbReference type="RefSeq" id="WP_050659845.1">
    <property type="nucleotide sequence ID" value="NZ_JBLXEP010000003.1"/>
</dbReference>
<dbReference type="NCBIfam" id="NF003458">
    <property type="entry name" value="PRK05070.1"/>
    <property type="match status" value="1"/>
</dbReference>
<reference evidence="9 10" key="1">
    <citation type="submission" date="2018-11" db="EMBL/GenBank/DDBJ databases">
        <title>Genomic Encyclopedia of Type Strains, Phase IV (KMG-IV): sequencing the most valuable type-strain genomes for metagenomic binning, comparative biology and taxonomic classification.</title>
        <authorList>
            <person name="Goeker M."/>
        </authorList>
    </citation>
    <scope>NUCLEOTIDE SEQUENCE [LARGE SCALE GENOMIC DNA]</scope>
    <source>
        <strain evidence="9 10">DSM 21945</strain>
    </source>
</reference>
<comment type="subcellular location">
    <subcellularLocation>
        <location evidence="7">Cytoplasm</location>
    </subcellularLocation>
</comment>
<accession>A0A3N1P1R8</accession>
<dbReference type="HAMAP" id="MF_00759">
    <property type="entry name" value="MutH"/>
    <property type="match status" value="1"/>
</dbReference>
<comment type="similarity">
    <text evidence="7">Belongs to the MutH family.</text>
</comment>
<evidence type="ECO:0000313" key="9">
    <source>
        <dbReference type="EMBL" id="ROQ22395.1"/>
    </source>
</evidence>
<dbReference type="InterPro" id="IPR011335">
    <property type="entry name" value="Restrct_endonuc-II-like"/>
</dbReference>
<dbReference type="SMART" id="SM00927">
    <property type="entry name" value="MutH"/>
    <property type="match status" value="1"/>
</dbReference>
<feature type="domain" description="DNA mismatch repair MutH/Type II restriction enzyme Sau3AI" evidence="8">
    <location>
        <begin position="59"/>
        <end position="157"/>
    </location>
</feature>
<dbReference type="CDD" id="cd00583">
    <property type="entry name" value="MutH-like"/>
    <property type="match status" value="1"/>
</dbReference>
<dbReference type="GO" id="GO:0016787">
    <property type="term" value="F:hydrolase activity"/>
    <property type="evidence" value="ECO:0007669"/>
    <property type="project" value="UniProtKB-KW"/>
</dbReference>
<dbReference type="GO" id="GO:0003677">
    <property type="term" value="F:DNA binding"/>
    <property type="evidence" value="ECO:0007669"/>
    <property type="project" value="InterPro"/>
</dbReference>
<organism evidence="9 10">
    <name type="scientific">Gallaecimonas pentaromativorans</name>
    <dbReference type="NCBI Taxonomy" id="584787"/>
    <lineage>
        <taxon>Bacteria</taxon>
        <taxon>Pseudomonadati</taxon>
        <taxon>Pseudomonadota</taxon>
        <taxon>Gammaproteobacteria</taxon>
        <taxon>Enterobacterales</taxon>
        <taxon>Gallaecimonadaceae</taxon>
        <taxon>Gallaecimonas</taxon>
    </lineage>
</organism>
<sequence>MQTPHPHPEPPQSLEQLMARANSLAGYNLGQLGEIAGLGIPGHLRREKGWMGMLLETLLGAKAGSKPEPDFPHLGVELKTLPVDRHGKPLESTFVAVAPAEGWQGVTWETSHVRQKLACVLWIPILAERQLAPAERVVATPLLWRPNPVQEQALRQDWEELVEQLALGHFDEISAHKGQVLQLRPKAANGRVKVQARNAEGQLVAVQPKGFYLRAHFTRQLLAEAFSLV</sequence>
<keyword evidence="3 7" id="KW-0255">Endonuclease</keyword>
<evidence type="ECO:0000256" key="1">
    <source>
        <dbReference type="ARBA" id="ARBA00022490"/>
    </source>
</evidence>
<evidence type="ECO:0000259" key="8">
    <source>
        <dbReference type="SMART" id="SM00927"/>
    </source>
</evidence>
<evidence type="ECO:0000256" key="5">
    <source>
        <dbReference type="ARBA" id="ARBA00022801"/>
    </source>
</evidence>
<dbReference type="Proteomes" id="UP000268033">
    <property type="component" value="Unassembled WGS sequence"/>
</dbReference>
<keyword evidence="1 7" id="KW-0963">Cytoplasm</keyword>
<keyword evidence="4 7" id="KW-0227">DNA damage</keyword>
<gene>
    <name evidence="7" type="primary">mutH</name>
    <name evidence="9" type="ORF">EDC28_11034</name>
</gene>
<dbReference type="SUPFAM" id="SSF52980">
    <property type="entry name" value="Restriction endonuclease-like"/>
    <property type="match status" value="1"/>
</dbReference>
<keyword evidence="2 7" id="KW-0540">Nuclease</keyword>
<keyword evidence="10" id="KW-1185">Reference proteome</keyword>
<dbReference type="AlphaFoldDB" id="A0A3N1P1R8"/>
<keyword evidence="6 7" id="KW-0234">DNA repair</keyword>
<keyword evidence="5 7" id="KW-0378">Hydrolase</keyword>
<comment type="caution">
    <text evidence="9">The sequence shown here is derived from an EMBL/GenBank/DDBJ whole genome shotgun (WGS) entry which is preliminary data.</text>
</comment>
<proteinExistence type="inferred from homology"/>
<evidence type="ECO:0000256" key="2">
    <source>
        <dbReference type="ARBA" id="ARBA00022722"/>
    </source>
</evidence>
<evidence type="ECO:0000256" key="7">
    <source>
        <dbReference type="HAMAP-Rule" id="MF_00759"/>
    </source>
</evidence>
<dbReference type="NCBIfam" id="TIGR02248">
    <property type="entry name" value="mutH_TIGR"/>
    <property type="match status" value="1"/>
</dbReference>
<evidence type="ECO:0000256" key="6">
    <source>
        <dbReference type="ARBA" id="ARBA00023204"/>
    </source>
</evidence>
<dbReference type="GO" id="GO:0006298">
    <property type="term" value="P:mismatch repair"/>
    <property type="evidence" value="ECO:0007669"/>
    <property type="project" value="UniProtKB-UniRule"/>
</dbReference>
<dbReference type="STRING" id="584787.GCA_001247655_00940"/>
<dbReference type="InterPro" id="IPR004230">
    <property type="entry name" value="DNA_mismatch_repair_MutH"/>
</dbReference>